<dbReference type="PANTHER" id="PTHR10916:SF0">
    <property type="entry name" value="LARGE RIBOSOMAL SUBUNIT PROTEIN UL29C"/>
    <property type="match status" value="1"/>
</dbReference>
<dbReference type="Gene3D" id="1.10.287.310">
    <property type="match status" value="1"/>
</dbReference>
<dbReference type="InterPro" id="IPR001854">
    <property type="entry name" value="Ribosomal_uL29"/>
</dbReference>
<dbReference type="PANTHER" id="PTHR10916">
    <property type="entry name" value="60S RIBOSOMAL PROTEIN L35/50S RIBOSOMAL PROTEIN L29"/>
    <property type="match status" value="1"/>
</dbReference>
<dbReference type="GO" id="GO:0009507">
    <property type="term" value="C:chloroplast"/>
    <property type="evidence" value="ECO:0007669"/>
    <property type="project" value="UniProtKB-SubCell"/>
</dbReference>
<dbReference type="GO" id="GO:0006412">
    <property type="term" value="P:translation"/>
    <property type="evidence" value="ECO:0007669"/>
    <property type="project" value="UniProtKB-UniRule"/>
</dbReference>
<name>A0A1X9PUI0_9RHOD</name>
<evidence type="ECO:0000256" key="3">
    <source>
        <dbReference type="ARBA" id="ARBA00023274"/>
    </source>
</evidence>
<organism evidence="6">
    <name type="scientific">Flintiella sanguinaria</name>
    <dbReference type="NCBI Taxonomy" id="101926"/>
    <lineage>
        <taxon>Eukaryota</taxon>
        <taxon>Rhodophyta</taxon>
        <taxon>Bangiophyceae</taxon>
        <taxon>Porphyridiales</taxon>
        <taxon>Porphyridiaceae</taxon>
        <taxon>Flintiella</taxon>
    </lineage>
</organism>
<protein>
    <recommendedName>
        <fullName evidence="4 5">Large ribosomal subunit protein uL29c</fullName>
    </recommendedName>
</protein>
<dbReference type="GO" id="GO:0003735">
    <property type="term" value="F:structural constituent of ribosome"/>
    <property type="evidence" value="ECO:0007669"/>
    <property type="project" value="InterPro"/>
</dbReference>
<dbReference type="GO" id="GO:0022625">
    <property type="term" value="C:cytosolic large ribosomal subunit"/>
    <property type="evidence" value="ECO:0007669"/>
    <property type="project" value="TreeGrafter"/>
</dbReference>
<dbReference type="Pfam" id="PF00831">
    <property type="entry name" value="Ribosomal_L29"/>
    <property type="match status" value="1"/>
</dbReference>
<evidence type="ECO:0000256" key="2">
    <source>
        <dbReference type="ARBA" id="ARBA00022980"/>
    </source>
</evidence>
<gene>
    <name evidence="5 6" type="primary">rpl29</name>
</gene>
<keyword evidence="2 5" id="KW-0689">Ribosomal protein</keyword>
<reference evidence="6" key="1">
    <citation type="submission" date="2017-03" db="EMBL/GenBank/DDBJ databases">
        <title>The new red algal subphylum Proteorhodophytina comprises the largest and most divergent plastid genomes known.</title>
        <authorList>
            <person name="Munoz-Gomez S.A."/>
            <person name="Mejia-Franco F.G."/>
            <person name="Durnin K."/>
            <person name="Morgan C."/>
            <person name="Grisdale C.J."/>
            <person name="Archibald J.M."/>
            <person name="Slamovits C.H."/>
        </authorList>
    </citation>
    <scope>NUCLEOTIDE SEQUENCE</scope>
    <source>
        <strain evidence="6">UTEX LB2060</strain>
    </source>
</reference>
<sequence length="64" mass="7626">MARSNIKQIRSMNKEEINEEISATKRELLELRIQKATRQSLKPHLFKQTRYKLAQLLTVEQEKS</sequence>
<dbReference type="InterPro" id="IPR036049">
    <property type="entry name" value="Ribosomal_uL29_sf"/>
</dbReference>
<dbReference type="SUPFAM" id="SSF46561">
    <property type="entry name" value="Ribosomal protein L29 (L29p)"/>
    <property type="match status" value="1"/>
</dbReference>
<dbReference type="AlphaFoldDB" id="A0A1X9PUI0"/>
<dbReference type="HAMAP" id="MF_00374">
    <property type="entry name" value="Ribosomal_uL29"/>
    <property type="match status" value="1"/>
</dbReference>
<keyword evidence="3 5" id="KW-0687">Ribonucleoprotein</keyword>
<geneLocation type="chloroplast" evidence="6"/>
<proteinExistence type="inferred from homology"/>
<dbReference type="InterPro" id="IPR050063">
    <property type="entry name" value="Ribosomal_protein_uL29"/>
</dbReference>
<dbReference type="NCBIfam" id="TIGR00012">
    <property type="entry name" value="L29"/>
    <property type="match status" value="1"/>
</dbReference>
<keyword evidence="6" id="KW-0934">Plastid</keyword>
<evidence type="ECO:0000313" key="6">
    <source>
        <dbReference type="EMBL" id="ARO91140.1"/>
    </source>
</evidence>
<evidence type="ECO:0000256" key="4">
    <source>
        <dbReference type="ARBA" id="ARBA00040028"/>
    </source>
</evidence>
<keyword evidence="6" id="KW-0150">Chloroplast</keyword>
<comment type="similarity">
    <text evidence="1 5">Belongs to the universal ribosomal protein uL29 family.</text>
</comment>
<evidence type="ECO:0000256" key="1">
    <source>
        <dbReference type="ARBA" id="ARBA00009254"/>
    </source>
</evidence>
<dbReference type="EMBL" id="KY709211">
    <property type="protein sequence ID" value="ARO91140.1"/>
    <property type="molecule type" value="Genomic_DNA"/>
</dbReference>
<accession>A0A1X9PUI0</accession>
<comment type="subcellular location">
    <subcellularLocation>
        <location evidence="5">Plastid</location>
        <location evidence="5">Chloroplast</location>
    </subcellularLocation>
</comment>
<evidence type="ECO:0000256" key="5">
    <source>
        <dbReference type="HAMAP-Rule" id="MF_00374"/>
    </source>
</evidence>
<dbReference type="CDD" id="cd00427">
    <property type="entry name" value="Ribosomal_L29_HIP"/>
    <property type="match status" value="1"/>
</dbReference>